<dbReference type="Gene3D" id="3.30.450.40">
    <property type="match status" value="1"/>
</dbReference>
<protein>
    <submittedName>
        <fullName evidence="2">HD-GYP domain, c-di-GMP phosphodiesterase class II (Or its inactivated variant)</fullName>
    </submittedName>
</protein>
<dbReference type="RefSeq" id="WP_093427804.1">
    <property type="nucleotide sequence ID" value="NZ_FOMJ01000003.1"/>
</dbReference>
<keyword evidence="3" id="KW-1185">Reference proteome</keyword>
<evidence type="ECO:0000313" key="2">
    <source>
        <dbReference type="EMBL" id="SFD22463.1"/>
    </source>
</evidence>
<dbReference type="Pfam" id="PF13487">
    <property type="entry name" value="HD_5"/>
    <property type="match status" value="1"/>
</dbReference>
<organism evidence="2 3">
    <name type="scientific">Thiohalospira halophila DSM 15071</name>
    <dbReference type="NCBI Taxonomy" id="1123397"/>
    <lineage>
        <taxon>Bacteria</taxon>
        <taxon>Pseudomonadati</taxon>
        <taxon>Pseudomonadota</taxon>
        <taxon>Gammaproteobacteria</taxon>
        <taxon>Thiohalospirales</taxon>
        <taxon>Thiohalospiraceae</taxon>
        <taxon>Thiohalospira</taxon>
    </lineage>
</organism>
<dbReference type="STRING" id="1123397.SAMN05660831_01140"/>
<dbReference type="PANTHER" id="PTHR43155:SF2">
    <property type="entry name" value="CYCLIC DI-GMP PHOSPHODIESTERASE PA4108"/>
    <property type="match status" value="1"/>
</dbReference>
<dbReference type="OrthoDB" id="9802066at2"/>
<dbReference type="InterPro" id="IPR003607">
    <property type="entry name" value="HD/PDEase_dom"/>
</dbReference>
<dbReference type="Pfam" id="PF01590">
    <property type="entry name" value="GAF"/>
    <property type="match status" value="1"/>
</dbReference>
<reference evidence="2 3" key="1">
    <citation type="submission" date="2016-10" db="EMBL/GenBank/DDBJ databases">
        <authorList>
            <person name="de Groot N.N."/>
        </authorList>
    </citation>
    <scope>NUCLEOTIDE SEQUENCE [LARGE SCALE GENOMIC DNA]</scope>
    <source>
        <strain evidence="2 3">HL3</strain>
    </source>
</reference>
<dbReference type="EMBL" id="FOMJ01000003">
    <property type="protein sequence ID" value="SFD22463.1"/>
    <property type="molecule type" value="Genomic_DNA"/>
</dbReference>
<dbReference type="CDD" id="cd00077">
    <property type="entry name" value="HDc"/>
    <property type="match status" value="1"/>
</dbReference>
<dbReference type="SMART" id="SM00471">
    <property type="entry name" value="HDc"/>
    <property type="match status" value="1"/>
</dbReference>
<sequence>MVDTLAQRAEATASHATLLERVERLSAIGIALSRERDTDRLLETILEGAKALTRADAGTLYLRQGDELVFSTVRNDTLGFRMGGTAGPEPDFPPLPLHIDGEPNRHNVAAWAAISGETVNVTDAYTAEEFDFSGARSMDERTGYRSTSFLTVPLTNHEDEVVGVLQLINALDEGGAVIPFGPEEQRLAESLASQAGVALTQKQLIDDQRRLFESFVEVIANAIDHKSKHTSGHCQRVPQLTMMIAEATNRAEQGPMADFSMDEDELYELKIAGWMHDCGKVTTPEPVIDKATKLDGMFDRIHAVDARFEVARRDAENAALRRRLAAAGLDDGLDAEGDAAVAAVDADRDFVRRHNTGGEFMDPEDQQRIRDIAERYRLTLAGEERPLLDEDEVYNLTIAKGTLTPEERKTIQDHIVVTIEMLEALPYPRYLQRVPELAGGHHERMDGKGYPRGLTGDQMLPGARMMAIADIFEALTAADRPYKRPNTLTEALTILGRMATEGHLDPDLFDTFIREGVYLDYARQFLKPEQIDEVDLAAIPGYAGE</sequence>
<evidence type="ECO:0000259" key="1">
    <source>
        <dbReference type="PROSITE" id="PS51832"/>
    </source>
</evidence>
<dbReference type="SMART" id="SM00065">
    <property type="entry name" value="GAF"/>
    <property type="match status" value="1"/>
</dbReference>
<dbReference type="AlphaFoldDB" id="A0A1I1QT33"/>
<dbReference type="Proteomes" id="UP000198611">
    <property type="component" value="Unassembled WGS sequence"/>
</dbReference>
<evidence type="ECO:0000313" key="3">
    <source>
        <dbReference type="Proteomes" id="UP000198611"/>
    </source>
</evidence>
<dbReference type="InterPro" id="IPR037522">
    <property type="entry name" value="HD_GYP_dom"/>
</dbReference>
<dbReference type="GO" id="GO:0008081">
    <property type="term" value="F:phosphoric diester hydrolase activity"/>
    <property type="evidence" value="ECO:0007669"/>
    <property type="project" value="UniProtKB-ARBA"/>
</dbReference>
<dbReference type="SUPFAM" id="SSF55781">
    <property type="entry name" value="GAF domain-like"/>
    <property type="match status" value="1"/>
</dbReference>
<accession>A0A1I1QT33</accession>
<feature type="domain" description="HD-GYP" evidence="1">
    <location>
        <begin position="325"/>
        <end position="528"/>
    </location>
</feature>
<name>A0A1I1QT33_9GAMM</name>
<proteinExistence type="predicted"/>
<dbReference type="InterPro" id="IPR029016">
    <property type="entry name" value="GAF-like_dom_sf"/>
</dbReference>
<gene>
    <name evidence="2" type="ORF">SAMN05660831_01140</name>
</gene>
<dbReference type="SUPFAM" id="SSF109604">
    <property type="entry name" value="HD-domain/PDEase-like"/>
    <property type="match status" value="1"/>
</dbReference>
<dbReference type="InterPro" id="IPR003018">
    <property type="entry name" value="GAF"/>
</dbReference>
<dbReference type="Gene3D" id="1.10.3210.10">
    <property type="entry name" value="Hypothetical protein af1432"/>
    <property type="match status" value="2"/>
</dbReference>
<dbReference type="PANTHER" id="PTHR43155">
    <property type="entry name" value="CYCLIC DI-GMP PHOSPHODIESTERASE PA4108-RELATED"/>
    <property type="match status" value="1"/>
</dbReference>
<dbReference type="PROSITE" id="PS51832">
    <property type="entry name" value="HD_GYP"/>
    <property type="match status" value="1"/>
</dbReference>